<comment type="caution">
    <text evidence="5">The sequence shown here is derived from an EMBL/GenBank/DDBJ whole genome shotgun (WGS) entry which is preliminary data.</text>
</comment>
<evidence type="ECO:0000256" key="4">
    <source>
        <dbReference type="ARBA" id="ARBA00022640"/>
    </source>
</evidence>
<evidence type="ECO:0000313" key="5">
    <source>
        <dbReference type="EMBL" id="GIL45894.1"/>
    </source>
</evidence>
<name>A0A8J4ASP5_9CHLO</name>
<dbReference type="PANTHER" id="PTHR36049:SF3">
    <property type="match status" value="1"/>
</dbReference>
<keyword evidence="4" id="KW-0934">Plastid</keyword>
<reference evidence="5" key="1">
    <citation type="journal article" date="2021" name="Proc. Natl. Acad. Sci. U.S.A.">
        <title>Three genomes in the algal genus Volvox reveal the fate of a haploid sex-determining region after a transition to homothallism.</title>
        <authorList>
            <person name="Yamamoto K."/>
            <person name="Hamaji T."/>
            <person name="Kawai-Toyooka H."/>
            <person name="Matsuzaki R."/>
            <person name="Takahashi F."/>
            <person name="Nishimura Y."/>
            <person name="Kawachi M."/>
            <person name="Noguchi H."/>
            <person name="Minakuchi Y."/>
            <person name="Umen J.G."/>
            <person name="Toyoda A."/>
            <person name="Nozaki H."/>
        </authorList>
    </citation>
    <scope>NUCLEOTIDE SEQUENCE</scope>
    <source>
        <strain evidence="5">NIES-3780</strain>
    </source>
</reference>
<evidence type="ECO:0000256" key="1">
    <source>
        <dbReference type="ARBA" id="ARBA00004474"/>
    </source>
</evidence>
<dbReference type="GO" id="GO:0009536">
    <property type="term" value="C:plastid"/>
    <property type="evidence" value="ECO:0007669"/>
    <property type="project" value="UniProtKB-SubCell"/>
</dbReference>
<keyword evidence="6" id="KW-1185">Reference proteome</keyword>
<dbReference type="PANTHER" id="PTHR36049">
    <property type="entry name" value="TRANSMEMBRANE PROTEIN"/>
    <property type="match status" value="1"/>
</dbReference>
<gene>
    <name evidence="5" type="ORF">Vafri_3017</name>
</gene>
<comment type="subcellular location">
    <subcellularLocation>
        <location evidence="1">Plastid</location>
    </subcellularLocation>
</comment>
<evidence type="ECO:0000313" key="6">
    <source>
        <dbReference type="Proteomes" id="UP000747399"/>
    </source>
</evidence>
<dbReference type="InterPro" id="IPR008470">
    <property type="entry name" value="Uncharacterised_Ycf33"/>
</dbReference>
<dbReference type="Pfam" id="PF05421">
    <property type="entry name" value="DUF751"/>
    <property type="match status" value="1"/>
</dbReference>
<dbReference type="AlphaFoldDB" id="A0A8J4ASP5"/>
<dbReference type="Proteomes" id="UP000747399">
    <property type="component" value="Unassembled WGS sequence"/>
</dbReference>
<evidence type="ECO:0000256" key="2">
    <source>
        <dbReference type="ARBA" id="ARBA00010985"/>
    </source>
</evidence>
<evidence type="ECO:0000256" key="3">
    <source>
        <dbReference type="ARBA" id="ARBA00021584"/>
    </source>
</evidence>
<protein>
    <recommendedName>
        <fullName evidence="3">Uncharacterized protein ycf33</fullName>
    </recommendedName>
</protein>
<feature type="non-terminal residue" evidence="5">
    <location>
        <position position="1"/>
    </location>
</feature>
<accession>A0A8J4ASP5</accession>
<organism evidence="5 6">
    <name type="scientific">Volvox africanus</name>
    <dbReference type="NCBI Taxonomy" id="51714"/>
    <lineage>
        <taxon>Eukaryota</taxon>
        <taxon>Viridiplantae</taxon>
        <taxon>Chlorophyta</taxon>
        <taxon>core chlorophytes</taxon>
        <taxon>Chlorophyceae</taxon>
        <taxon>CS clade</taxon>
        <taxon>Chlamydomonadales</taxon>
        <taxon>Volvocaceae</taxon>
        <taxon>Volvox</taxon>
    </lineage>
</organism>
<sequence length="196" mass="21575">ASLALFELTYILGIRRSRMQSTIRVTRPFAVTPCVHGLRHRVQAKKLRVIAQRGGNECSTSGSDNIWWRSLATLDAGKAQPVTVAALLVLGLASTADAASAMELSDMHAQPLAELAEQDFWGNIVRYGRYFITVMLGTGYVMLRPLQSMLKRPVSAVLAITALVALVLGTRVALEFMLGISEYDYNPDNFRIATQY</sequence>
<dbReference type="EMBL" id="BNCO01000003">
    <property type="protein sequence ID" value="GIL45894.1"/>
    <property type="molecule type" value="Genomic_DNA"/>
</dbReference>
<proteinExistence type="inferred from homology"/>
<comment type="similarity">
    <text evidence="2">Belongs to the ycf33 family.</text>
</comment>